<gene>
    <name evidence="1" type="ORF">H9943_07000</name>
</gene>
<dbReference type="AlphaFoldDB" id="A0A9D2S0Z2"/>
<reference evidence="1" key="2">
    <citation type="submission" date="2021-04" db="EMBL/GenBank/DDBJ databases">
        <authorList>
            <person name="Gilroy R."/>
        </authorList>
    </citation>
    <scope>NUCLEOTIDE SEQUENCE</scope>
    <source>
        <strain evidence="1">ChiBcec8-14828</strain>
    </source>
</reference>
<reference evidence="1" key="1">
    <citation type="journal article" date="2021" name="PeerJ">
        <title>Extensive microbial diversity within the chicken gut microbiome revealed by metagenomics and culture.</title>
        <authorList>
            <person name="Gilroy R."/>
            <person name="Ravi A."/>
            <person name="Getino M."/>
            <person name="Pursley I."/>
            <person name="Horton D.L."/>
            <person name="Alikhan N.F."/>
            <person name="Baker D."/>
            <person name="Gharbi K."/>
            <person name="Hall N."/>
            <person name="Watson M."/>
            <person name="Adriaenssens E.M."/>
            <person name="Foster-Nyarko E."/>
            <person name="Jarju S."/>
            <person name="Secka A."/>
            <person name="Antonio M."/>
            <person name="Oren A."/>
            <person name="Chaudhuri R.R."/>
            <person name="La Ragione R."/>
            <person name="Hildebrand F."/>
            <person name="Pallen M.J."/>
        </authorList>
    </citation>
    <scope>NUCLEOTIDE SEQUENCE</scope>
    <source>
        <strain evidence="1">ChiBcec8-14828</strain>
    </source>
</reference>
<evidence type="ECO:0000313" key="2">
    <source>
        <dbReference type="Proteomes" id="UP000824209"/>
    </source>
</evidence>
<dbReference type="PANTHER" id="PTHR38451:SF1">
    <property type="entry name" value="TRNA (ADENINE(22)-N(1))-METHYLTRANSFERASE"/>
    <property type="match status" value="1"/>
</dbReference>
<sequence length="227" mass="24384">MTAPVLDARLSAAASYVRRGGVCADIGCDHGKLCAYLAASGTCKGVIACDVRQAPLERARQTLERAGVLHLAQLRLGDGLSVLTPGEADSIVIAGMSGVTIGQILQAAPQFWQSGTRFVFVPATKHSVLRGFLAENGFELLEETPCVAAGKCYTVMAAEYTGVRWNPSLLERARGKAAQKQTPEAAAYLEHVAHLCEKYARGVSPEERPTFLTLAQQIRQEAQQCRQ</sequence>
<dbReference type="GO" id="GO:0008168">
    <property type="term" value="F:methyltransferase activity"/>
    <property type="evidence" value="ECO:0007669"/>
    <property type="project" value="UniProtKB-KW"/>
</dbReference>
<dbReference type="Proteomes" id="UP000824209">
    <property type="component" value="Unassembled WGS sequence"/>
</dbReference>
<dbReference type="SUPFAM" id="SSF53335">
    <property type="entry name" value="S-adenosyl-L-methionine-dependent methyltransferases"/>
    <property type="match status" value="1"/>
</dbReference>
<dbReference type="Pfam" id="PF12847">
    <property type="entry name" value="Methyltransf_18"/>
    <property type="match status" value="1"/>
</dbReference>
<dbReference type="PANTHER" id="PTHR38451">
    <property type="entry name" value="TRNA (ADENINE(22)-N(1))-METHYLTRANSFERASE"/>
    <property type="match status" value="1"/>
</dbReference>
<dbReference type="Gene3D" id="3.40.50.150">
    <property type="entry name" value="Vaccinia Virus protein VP39"/>
    <property type="match status" value="1"/>
</dbReference>
<accession>A0A9D2S0Z2</accession>
<dbReference type="InterPro" id="IPR029063">
    <property type="entry name" value="SAM-dependent_MTases_sf"/>
</dbReference>
<name>A0A9D2S0Z2_9FIRM</name>
<keyword evidence="1" id="KW-0808">Transferase</keyword>
<evidence type="ECO:0000313" key="1">
    <source>
        <dbReference type="EMBL" id="HJB40128.1"/>
    </source>
</evidence>
<protein>
    <submittedName>
        <fullName evidence="1">Class I SAM-dependent methyltransferase</fullName>
    </submittedName>
</protein>
<dbReference type="GO" id="GO:0032259">
    <property type="term" value="P:methylation"/>
    <property type="evidence" value="ECO:0007669"/>
    <property type="project" value="UniProtKB-KW"/>
</dbReference>
<organism evidence="1 2">
    <name type="scientific">Candidatus Ruthenibacterium avium</name>
    <dbReference type="NCBI Taxonomy" id="2838751"/>
    <lineage>
        <taxon>Bacteria</taxon>
        <taxon>Bacillati</taxon>
        <taxon>Bacillota</taxon>
        <taxon>Clostridia</taxon>
        <taxon>Eubacteriales</taxon>
        <taxon>Oscillospiraceae</taxon>
        <taxon>Ruthenibacterium</taxon>
    </lineage>
</organism>
<keyword evidence="1" id="KW-0489">Methyltransferase</keyword>
<proteinExistence type="predicted"/>
<dbReference type="EMBL" id="DWYA01000058">
    <property type="protein sequence ID" value="HJB40128.1"/>
    <property type="molecule type" value="Genomic_DNA"/>
</dbReference>
<comment type="caution">
    <text evidence="1">The sequence shown here is derived from an EMBL/GenBank/DDBJ whole genome shotgun (WGS) entry which is preliminary data.</text>
</comment>